<accession>A0A060UPT6</accession>
<dbReference type="EMBL" id="LT841305">
    <property type="protein sequence ID" value="SMH64324.1"/>
    <property type="molecule type" value="Genomic_DNA"/>
</dbReference>
<gene>
    <name evidence="4" type="ORF">AFERRI_10357</name>
    <name evidence="3" type="ORF">AFERRI_400077</name>
</gene>
<dbReference type="Pfam" id="PF04319">
    <property type="entry name" value="NifZ"/>
    <property type="match status" value="1"/>
</dbReference>
<dbReference type="AlphaFoldDB" id="A0A060UPT6"/>
<keyword evidence="5" id="KW-1185">Reference proteome</keyword>
<evidence type="ECO:0000256" key="1">
    <source>
        <dbReference type="ARBA" id="ARBA00008027"/>
    </source>
</evidence>
<reference evidence="3" key="1">
    <citation type="submission" date="2014-03" db="EMBL/GenBank/DDBJ databases">
        <authorList>
            <person name="Genoscope - CEA"/>
        </authorList>
    </citation>
    <scope>NUCLEOTIDE SEQUENCE [LARGE SCALE GENOMIC DNA]</scope>
    <source>
        <strain evidence="3">CF27</strain>
    </source>
</reference>
<evidence type="ECO:0000313" key="4">
    <source>
        <dbReference type="EMBL" id="SMH64324.1"/>
    </source>
</evidence>
<keyword evidence="2" id="KW-0535">Nitrogen fixation</keyword>
<sequence>MMDLRPPRFDWGLKVLAGDDIFNDGTYPGEAEGALLVAKDSPGEIVRVGHHEESNTPLYLVEFANGMVVGCLEEEILPIGEPKP</sequence>
<protein>
    <submittedName>
        <fullName evidence="3">NifZ family protein</fullName>
    </submittedName>
</protein>
<proteinExistence type="inferred from homology"/>
<evidence type="ECO:0000313" key="3">
    <source>
        <dbReference type="EMBL" id="CDQ10296.1"/>
    </source>
</evidence>
<name>A0A060UPT6_9PROT</name>
<dbReference type="EMBL" id="CCCS020000035">
    <property type="protein sequence ID" value="CDQ10296.1"/>
    <property type="molecule type" value="Genomic_DNA"/>
</dbReference>
<dbReference type="GO" id="GO:0009399">
    <property type="term" value="P:nitrogen fixation"/>
    <property type="evidence" value="ECO:0007669"/>
    <property type="project" value="InterPro"/>
</dbReference>
<dbReference type="InterPro" id="IPR007415">
    <property type="entry name" value="Nitrogenase_MoFe_mat_NifZ"/>
</dbReference>
<comment type="similarity">
    <text evidence="1">Belongs to the NifZ family.</text>
</comment>
<evidence type="ECO:0000313" key="5">
    <source>
        <dbReference type="Proteomes" id="UP000193925"/>
    </source>
</evidence>
<evidence type="ECO:0000256" key="2">
    <source>
        <dbReference type="ARBA" id="ARBA00023231"/>
    </source>
</evidence>
<dbReference type="Proteomes" id="UP000193925">
    <property type="component" value="Chromosome AFERRI"/>
</dbReference>
<dbReference type="RefSeq" id="WP_035192755.1">
    <property type="nucleotide sequence ID" value="NZ_CCCS020000035.1"/>
</dbReference>
<organism evidence="3">
    <name type="scientific">Acidithiobacillus ferrivorans</name>
    <dbReference type="NCBI Taxonomy" id="160808"/>
    <lineage>
        <taxon>Bacteria</taxon>
        <taxon>Pseudomonadati</taxon>
        <taxon>Pseudomonadota</taxon>
        <taxon>Acidithiobacillia</taxon>
        <taxon>Acidithiobacillales</taxon>
        <taxon>Acidithiobacillaceae</taxon>
        <taxon>Acidithiobacillus</taxon>
    </lineage>
</organism>
<reference evidence="4 5" key="3">
    <citation type="submission" date="2017-03" db="EMBL/GenBank/DDBJ databases">
        <authorList>
            <person name="Regsiter A."/>
            <person name="William W."/>
        </authorList>
    </citation>
    <scope>NUCLEOTIDE SEQUENCE [LARGE SCALE GENOMIC DNA]</scope>
    <source>
        <strain evidence="4">PRJEB5721</strain>
    </source>
</reference>
<reference evidence="3" key="2">
    <citation type="submission" date="2014-07" db="EMBL/GenBank/DDBJ databases">
        <title>Initial genome analysis of the psychrotolerant acidophile Acidithiobacillus ferrivorans CF27: insights into iron and sulfur oxidation pathways and into biofilm formation.</title>
        <authorList>
            <person name="Talla E."/>
            <person name="Hedrich S."/>
            <person name="Mangenot S."/>
            <person name="Ji B."/>
            <person name="Johnson D.B."/>
            <person name="Barbe V."/>
            <person name="Bonnefoy V."/>
        </authorList>
    </citation>
    <scope>NUCLEOTIDE SEQUENCE [LARGE SCALE GENOMIC DNA]</scope>
    <source>
        <strain evidence="3">CF27</strain>
    </source>
</reference>